<proteinExistence type="inferred from homology"/>
<sequence>MLFKYTSFMLFLVSYSQSADILAIIPTPSYSHQIAHTHFWKELSLRGHKVTLITTDPLNDPTLTNLTEIDMKWCYKFFSDISDIAENTVSMWSIYDVFLEKLKKIADAQLSHFAFQDLIHNHKRRNFDVVFVEHIYQEYLIFAEIYKCPKILISSMEVNAYIHHLMGNPAHPVLNPDFVTPFSGSLNFKERVISTLFSIYVSYFYHYKFNSEKEKLLKKHFGTERTVAEIVSDVDMLFVNANPVLQLPRAIGPTTINIGGRRPIISPKPLSQDLQQFLDSAENGFIYFSLGSNVKSKDLNEDSLKAIIKSLVEMPYKVLWKFEADTLPGKPDNVKLVKWTPQQNVLVINDPSYKNSIRKLKQLILDMPMTGLEKAVWWTEYIIRNKGTKHLRNPSADIPFYQYYLIDVISFLIFVTILVSLAIVLLIRVFKSYLYKILNSKILQEKKLQ</sequence>
<gene>
    <name evidence="6" type="ORF">NQ314_008481</name>
</gene>
<evidence type="ECO:0000256" key="4">
    <source>
        <dbReference type="SAM" id="Phobius"/>
    </source>
</evidence>
<evidence type="ECO:0000256" key="3">
    <source>
        <dbReference type="ARBA" id="ARBA00022679"/>
    </source>
</evidence>
<keyword evidence="4" id="KW-0812">Transmembrane</keyword>
<name>A0AAV8YCD4_9CUCU</name>
<dbReference type="SUPFAM" id="SSF53756">
    <property type="entry name" value="UDP-Glycosyltransferase/glycogen phosphorylase"/>
    <property type="match status" value="1"/>
</dbReference>
<dbReference type="PANTHER" id="PTHR48043:SF159">
    <property type="entry name" value="EG:EG0003.4 PROTEIN-RELATED"/>
    <property type="match status" value="1"/>
</dbReference>
<dbReference type="Proteomes" id="UP001162156">
    <property type="component" value="Unassembled WGS sequence"/>
</dbReference>
<keyword evidence="7" id="KW-1185">Reference proteome</keyword>
<accession>A0AAV8YCD4</accession>
<evidence type="ECO:0000313" key="7">
    <source>
        <dbReference type="Proteomes" id="UP001162156"/>
    </source>
</evidence>
<dbReference type="InterPro" id="IPR050271">
    <property type="entry name" value="UDP-glycosyltransferase"/>
</dbReference>
<evidence type="ECO:0000313" key="6">
    <source>
        <dbReference type="EMBL" id="KAJ8948055.1"/>
    </source>
</evidence>
<keyword evidence="4" id="KW-0472">Membrane</keyword>
<organism evidence="6 7">
    <name type="scientific">Rhamnusium bicolor</name>
    <dbReference type="NCBI Taxonomy" id="1586634"/>
    <lineage>
        <taxon>Eukaryota</taxon>
        <taxon>Metazoa</taxon>
        <taxon>Ecdysozoa</taxon>
        <taxon>Arthropoda</taxon>
        <taxon>Hexapoda</taxon>
        <taxon>Insecta</taxon>
        <taxon>Pterygota</taxon>
        <taxon>Neoptera</taxon>
        <taxon>Endopterygota</taxon>
        <taxon>Coleoptera</taxon>
        <taxon>Polyphaga</taxon>
        <taxon>Cucujiformia</taxon>
        <taxon>Chrysomeloidea</taxon>
        <taxon>Cerambycidae</taxon>
        <taxon>Lepturinae</taxon>
        <taxon>Rhagiini</taxon>
        <taxon>Rhamnusium</taxon>
    </lineage>
</organism>
<keyword evidence="5" id="KW-0732">Signal</keyword>
<dbReference type="Gene3D" id="3.40.50.2000">
    <property type="entry name" value="Glycogen Phosphorylase B"/>
    <property type="match status" value="1"/>
</dbReference>
<comment type="similarity">
    <text evidence="1">Belongs to the UDP-glycosyltransferase family.</text>
</comment>
<dbReference type="EMBL" id="JANEYF010002325">
    <property type="protein sequence ID" value="KAJ8948055.1"/>
    <property type="molecule type" value="Genomic_DNA"/>
</dbReference>
<keyword evidence="2" id="KW-0328">Glycosyltransferase</keyword>
<keyword evidence="4" id="KW-1133">Transmembrane helix</keyword>
<feature type="chain" id="PRO_5043317090" evidence="5">
    <location>
        <begin position="19"/>
        <end position="449"/>
    </location>
</feature>
<evidence type="ECO:0000256" key="1">
    <source>
        <dbReference type="ARBA" id="ARBA00009995"/>
    </source>
</evidence>
<dbReference type="PANTHER" id="PTHR48043">
    <property type="entry name" value="EG:EG0003.4 PROTEIN-RELATED"/>
    <property type="match status" value="1"/>
</dbReference>
<dbReference type="Pfam" id="PF00201">
    <property type="entry name" value="UDPGT"/>
    <property type="match status" value="2"/>
</dbReference>
<keyword evidence="3" id="KW-0808">Transferase</keyword>
<dbReference type="InterPro" id="IPR002213">
    <property type="entry name" value="UDP_glucos_trans"/>
</dbReference>
<comment type="caution">
    <text evidence="6">The sequence shown here is derived from an EMBL/GenBank/DDBJ whole genome shotgun (WGS) entry which is preliminary data.</text>
</comment>
<dbReference type="CDD" id="cd03784">
    <property type="entry name" value="GT1_Gtf-like"/>
    <property type="match status" value="1"/>
</dbReference>
<reference evidence="6" key="1">
    <citation type="journal article" date="2023" name="Insect Mol. Biol.">
        <title>Genome sequencing provides insights into the evolution of gene families encoding plant cell wall-degrading enzymes in longhorned beetles.</title>
        <authorList>
            <person name="Shin N.R."/>
            <person name="Okamura Y."/>
            <person name="Kirsch R."/>
            <person name="Pauchet Y."/>
        </authorList>
    </citation>
    <scope>NUCLEOTIDE SEQUENCE</scope>
    <source>
        <strain evidence="6">RBIC_L_NR</strain>
    </source>
</reference>
<dbReference type="AlphaFoldDB" id="A0AAV8YCD4"/>
<dbReference type="GO" id="GO:0008194">
    <property type="term" value="F:UDP-glycosyltransferase activity"/>
    <property type="evidence" value="ECO:0007669"/>
    <property type="project" value="InterPro"/>
</dbReference>
<evidence type="ECO:0000256" key="2">
    <source>
        <dbReference type="ARBA" id="ARBA00022676"/>
    </source>
</evidence>
<feature type="transmembrane region" description="Helical" evidence="4">
    <location>
        <begin position="403"/>
        <end position="427"/>
    </location>
</feature>
<evidence type="ECO:0000256" key="5">
    <source>
        <dbReference type="SAM" id="SignalP"/>
    </source>
</evidence>
<feature type="signal peptide" evidence="5">
    <location>
        <begin position="1"/>
        <end position="18"/>
    </location>
</feature>
<protein>
    <submittedName>
        <fullName evidence="6">Uncharacterized protein</fullName>
    </submittedName>
</protein>